<feature type="repeat" description="ANK" evidence="2">
    <location>
        <begin position="839"/>
        <end position="864"/>
    </location>
</feature>
<comment type="caution">
    <text evidence="4">The sequence shown here is derived from an EMBL/GenBank/DDBJ whole genome shotgun (WGS) entry which is preliminary data.</text>
</comment>
<dbReference type="InterPro" id="IPR036770">
    <property type="entry name" value="Ankyrin_rpt-contain_sf"/>
</dbReference>
<evidence type="ECO:0000259" key="3">
    <source>
        <dbReference type="Pfam" id="PF24883"/>
    </source>
</evidence>
<dbReference type="Pfam" id="PF23397">
    <property type="entry name" value="DUF7104"/>
    <property type="match status" value="2"/>
</dbReference>
<keyword evidence="2" id="KW-0040">ANK repeat</keyword>
<dbReference type="InterPro" id="IPR055530">
    <property type="entry name" value="DUF7104"/>
</dbReference>
<protein>
    <recommendedName>
        <fullName evidence="3">Nephrocystin 3-like N-terminal domain-containing protein</fullName>
    </recommendedName>
</protein>
<dbReference type="Pfam" id="PF12796">
    <property type="entry name" value="Ank_2"/>
    <property type="match status" value="1"/>
</dbReference>
<sequence>MRSRDEYTVGWVCALPLEMTAAMAILDTSHPALTYPPTDTNAYSLGSIAGHNVVITCLPSGIYGTISAATVVSQMVSTFPQLQFGLMVGIGGGVPSRTHDIRLGDVVVSKPTGSCSGVVQYDYGKAMQGGRFEQTGALNHPPQLLLTHIAQLQAEKLGKSDGGGLYPALLGVLRDNPRLEEEFGYPGLDGDVLFQADYAHAPGNDTCANCKLDFAVSRESRRTRDPQIHYGIIASGDQVMKDSEARDRLARDLGILLSTFAPRTLRQLTKPREMNAAEKGCFNRLFQSDPEEDKNALKRRKGERAPNTCNWLLDTPEIHRWLFKSQDIIPFTEQRESLDSNILWLYGNPGMGKSMMAIMMAEELPKLPSIEGKASVAYFFCESSSGVRRTSLAVLRGLLHQLIKARPELVRFLFAKYEQRKEAMFTSFDTLWSVLTSIGADADSGEKFCIIDALDECDMESQETLLTQISQTFNSRNADGPSTLHFLITSRPYPEISRCLSQFPRQDLLDYTEVKSDLRKFIKSKVADLEAKNHYSKKVSEEIAAIVEEKAEGTFLWVGIACSELANVRSRDAGRTLRRLPRGLHSLYQNLLDTALTHDGDQNQLVVQIVSLVAIAEEPLSVQELSIACDLYPDEDTESRFNFTKEDIEMCRLMVIVQDGLVRLLHKSVRDFLLRGEATRAGLVDTLHAHATLAYRCLDVYLLSFDTFSLLTGFGDYQEVSDLEQMLLERSKGQSVLLRYGDKHWFRHARSARHEFRVLTRHERFFRNEAQERNAWVSHLPGAGEWPLDKFSSFHLAAFCGLSSVIDFALVEMQQNDAPEKLDPNQTVSFDDGLFTDARMPTPLHMAAQAGHTEIVSLLLKKGVRDMSIGKPVFVAAAANEEHGGAEIMSLLLQHTACDQDSLVDTLMAAARNRGSGPSVMALLLDKHRDIELTEDLLLCAADNFACGGHIMRLLLDHADKEVNISQTVCRGAITNRGNGVAIMTVLLDHPKAKPSLDQLDVPYICRLLDASIIYLLSKDMDIRLTEDVVDGAVSNADCRNQVLVALLDRCQDWEISAQRIFDKIWMPFGSSNAIDLLLKHHGHDITLTEEVVSSTTITSDGTARIKELPHRCQKPISDSAATAIFQRFHGDVIETMLQTNKHIQITENILGAVTRNQNHHFGAIRALLQAQRTELTGPLMRIICECFDMDIVRPLLHRHTTFRITHEMVFGAAVSGKRDLILEFINHAGGYDMATELEIMLYQWFDCEVVEALIQHSGLPEATDTLIRAIVANRMHGSGIMAMLMKRNIPIDQSLLPVICSNLDTHVADMIPDLWITEETLSAALYNPLYGRDIALLLLKKYGNSGEMSPRAFSLICRHFAWDGEIFSLLRNSKDAEGYVNKGMLMASRQSQDDGNRYHRAYSNYLVEIQSPGGRPWNLFPVTDAMLDEAAADEVYGSKVMTGLLGTVECVHIPEEIVRTAVSNRLEGKDLVELLLSRYPDQMFLTEGVLLSAIANDQCGRSIISHLLCHHTGTQLQVTPKMIWVAAAASAEDILIMLFRSTDIRVQVNQAVFEAVCQLFGSEMLSLLLREYGACVRVIAKCIEAAADAAPDIAAESSPAISAFWGYIQVNLQSKLIEMWEGVIPYLIRPDADNITWDQMLSTTTWCHKYNLTELKLRAAATTILHEMTHFYDLFGEEKAEDVQYSRRAQDGSIVMKLAVNKEAIGLAVVEPENTIKNADNLALFALGS</sequence>
<dbReference type="InterPro" id="IPR035994">
    <property type="entry name" value="Nucleoside_phosphorylase_sf"/>
</dbReference>
<accession>A0AAD4CEE9</accession>
<dbReference type="EMBL" id="VCAU01000109">
    <property type="protein sequence ID" value="KAF9884895.1"/>
    <property type="molecule type" value="Genomic_DNA"/>
</dbReference>
<evidence type="ECO:0000313" key="4">
    <source>
        <dbReference type="EMBL" id="KAF9884895.1"/>
    </source>
</evidence>
<dbReference type="Proteomes" id="UP001194746">
    <property type="component" value="Unassembled WGS sequence"/>
</dbReference>
<dbReference type="SUPFAM" id="SSF52540">
    <property type="entry name" value="P-loop containing nucleoside triphosphate hydrolases"/>
    <property type="match status" value="1"/>
</dbReference>
<dbReference type="InterPro" id="IPR056884">
    <property type="entry name" value="NPHP3-like_N"/>
</dbReference>
<dbReference type="Pfam" id="PF24883">
    <property type="entry name" value="NPHP3_N"/>
    <property type="match status" value="1"/>
</dbReference>
<dbReference type="InterPro" id="IPR002110">
    <property type="entry name" value="Ankyrin_rpt"/>
</dbReference>
<name>A0AAD4CEE9_ASPNN</name>
<dbReference type="Gene3D" id="1.25.40.20">
    <property type="entry name" value="Ankyrin repeat-containing domain"/>
    <property type="match status" value="1"/>
</dbReference>
<dbReference type="InterPro" id="IPR024079">
    <property type="entry name" value="MetalloPept_cat_dom_sf"/>
</dbReference>
<dbReference type="PANTHER" id="PTHR46082:SF11">
    <property type="entry name" value="AAA+ ATPASE DOMAIN-CONTAINING PROTEIN-RELATED"/>
    <property type="match status" value="1"/>
</dbReference>
<dbReference type="InterPro" id="IPR053137">
    <property type="entry name" value="NLR-like"/>
</dbReference>
<dbReference type="SUPFAM" id="SSF53167">
    <property type="entry name" value="Purine and uridine phosphorylases"/>
    <property type="match status" value="1"/>
</dbReference>
<dbReference type="PROSITE" id="PS50088">
    <property type="entry name" value="ANK_REPEAT"/>
    <property type="match status" value="1"/>
</dbReference>
<evidence type="ECO:0000256" key="1">
    <source>
        <dbReference type="ARBA" id="ARBA00022737"/>
    </source>
</evidence>
<dbReference type="Gene3D" id="3.40.390.10">
    <property type="entry name" value="Collagenase (Catalytic Domain)"/>
    <property type="match status" value="1"/>
</dbReference>
<dbReference type="PANTHER" id="PTHR46082">
    <property type="entry name" value="ATP/GTP-BINDING PROTEIN-RELATED"/>
    <property type="match status" value="1"/>
</dbReference>
<dbReference type="SMART" id="SM00248">
    <property type="entry name" value="ANK"/>
    <property type="match status" value="2"/>
</dbReference>
<keyword evidence="1" id="KW-0677">Repeat</keyword>
<dbReference type="SUPFAM" id="SSF48403">
    <property type="entry name" value="Ankyrin repeat"/>
    <property type="match status" value="1"/>
</dbReference>
<dbReference type="Gene3D" id="3.40.50.300">
    <property type="entry name" value="P-loop containing nucleotide triphosphate hydrolases"/>
    <property type="match status" value="1"/>
</dbReference>
<proteinExistence type="predicted"/>
<evidence type="ECO:0000313" key="5">
    <source>
        <dbReference type="Proteomes" id="UP001194746"/>
    </source>
</evidence>
<dbReference type="PROSITE" id="PS50297">
    <property type="entry name" value="ANK_REP_REGION"/>
    <property type="match status" value="1"/>
</dbReference>
<organism evidence="4 5">
    <name type="scientific">Aspergillus nanangensis</name>
    <dbReference type="NCBI Taxonomy" id="2582783"/>
    <lineage>
        <taxon>Eukaryota</taxon>
        <taxon>Fungi</taxon>
        <taxon>Dikarya</taxon>
        <taxon>Ascomycota</taxon>
        <taxon>Pezizomycotina</taxon>
        <taxon>Eurotiomycetes</taxon>
        <taxon>Eurotiomycetidae</taxon>
        <taxon>Eurotiales</taxon>
        <taxon>Aspergillaceae</taxon>
        <taxon>Aspergillus</taxon>
        <taxon>Aspergillus subgen. Circumdati</taxon>
    </lineage>
</organism>
<evidence type="ECO:0000256" key="2">
    <source>
        <dbReference type="PROSITE-ProRule" id="PRU00023"/>
    </source>
</evidence>
<reference evidence="4" key="1">
    <citation type="journal article" date="2019" name="Beilstein J. Org. Chem.">
        <title>Nanangenines: drimane sesquiterpenoids as the dominant metabolite cohort of a novel Australian fungus, Aspergillus nanangensis.</title>
        <authorList>
            <person name="Lacey H.J."/>
            <person name="Gilchrist C.L.M."/>
            <person name="Crombie A."/>
            <person name="Kalaitzis J.A."/>
            <person name="Vuong D."/>
            <person name="Rutledge P.J."/>
            <person name="Turner P."/>
            <person name="Pitt J.I."/>
            <person name="Lacey E."/>
            <person name="Chooi Y.H."/>
            <person name="Piggott A.M."/>
        </authorList>
    </citation>
    <scope>NUCLEOTIDE SEQUENCE</scope>
    <source>
        <strain evidence="4">MST-FP2251</strain>
    </source>
</reference>
<dbReference type="GO" id="GO:0008237">
    <property type="term" value="F:metallopeptidase activity"/>
    <property type="evidence" value="ECO:0007669"/>
    <property type="project" value="InterPro"/>
</dbReference>
<keyword evidence="5" id="KW-1185">Reference proteome</keyword>
<dbReference type="GO" id="GO:0009116">
    <property type="term" value="P:nucleoside metabolic process"/>
    <property type="evidence" value="ECO:0007669"/>
    <property type="project" value="InterPro"/>
</dbReference>
<feature type="domain" description="Nephrocystin 3-like N-terminal" evidence="3">
    <location>
        <begin position="307"/>
        <end position="491"/>
    </location>
</feature>
<gene>
    <name evidence="4" type="ORF">FE257_000962</name>
</gene>
<dbReference type="Gene3D" id="3.40.50.1580">
    <property type="entry name" value="Nucleoside phosphorylase domain"/>
    <property type="match status" value="1"/>
</dbReference>
<dbReference type="InterPro" id="IPR027417">
    <property type="entry name" value="P-loop_NTPase"/>
</dbReference>
<reference evidence="4" key="2">
    <citation type="submission" date="2020-02" db="EMBL/GenBank/DDBJ databases">
        <authorList>
            <person name="Gilchrist C.L.M."/>
            <person name="Chooi Y.-H."/>
        </authorList>
    </citation>
    <scope>NUCLEOTIDE SEQUENCE</scope>
    <source>
        <strain evidence="4">MST-FP2251</strain>
    </source>
</reference>